<dbReference type="Proteomes" id="UP000467840">
    <property type="component" value="Chromosome 1"/>
</dbReference>
<keyword evidence="1" id="KW-0175">Coiled coil</keyword>
<dbReference type="PANTHER" id="PTHR33499:SF11">
    <property type="entry name" value="NO APICAL MERISTEM-ASSOCIATED C-TERMINAL DOMAIN-CONTAINING PROTEIN"/>
    <property type="match status" value="1"/>
</dbReference>
<dbReference type="AlphaFoldDB" id="A0A6A6L955"/>
<accession>A0A6A6L955</accession>
<evidence type="ECO:0000256" key="1">
    <source>
        <dbReference type="SAM" id="Coils"/>
    </source>
</evidence>
<evidence type="ECO:0000256" key="2">
    <source>
        <dbReference type="SAM" id="MobiDB-lite"/>
    </source>
</evidence>
<gene>
    <name evidence="4" type="ORF">GH714_006822</name>
</gene>
<reference evidence="4 5" key="1">
    <citation type="journal article" date="2020" name="Mol. Plant">
        <title>The Chromosome-Based Rubber Tree Genome Provides New Insights into Spurge Genome Evolution and Rubber Biosynthesis.</title>
        <authorList>
            <person name="Liu J."/>
            <person name="Shi C."/>
            <person name="Shi C.C."/>
            <person name="Li W."/>
            <person name="Zhang Q.J."/>
            <person name="Zhang Y."/>
            <person name="Li K."/>
            <person name="Lu H.F."/>
            <person name="Shi C."/>
            <person name="Zhu S.T."/>
            <person name="Xiao Z.Y."/>
            <person name="Nan H."/>
            <person name="Yue Y."/>
            <person name="Zhu X.G."/>
            <person name="Wu Y."/>
            <person name="Hong X.N."/>
            <person name="Fan G.Y."/>
            <person name="Tong Y."/>
            <person name="Zhang D."/>
            <person name="Mao C.L."/>
            <person name="Liu Y.L."/>
            <person name="Hao S.J."/>
            <person name="Liu W.Q."/>
            <person name="Lv M.Q."/>
            <person name="Zhang H.B."/>
            <person name="Liu Y."/>
            <person name="Hu-Tang G.R."/>
            <person name="Wang J.P."/>
            <person name="Wang J.H."/>
            <person name="Sun Y.H."/>
            <person name="Ni S.B."/>
            <person name="Chen W.B."/>
            <person name="Zhang X.C."/>
            <person name="Jiao Y.N."/>
            <person name="Eichler E.E."/>
            <person name="Li G.H."/>
            <person name="Liu X."/>
            <person name="Gao L.Z."/>
        </authorList>
    </citation>
    <scope>NUCLEOTIDE SEQUENCE [LARGE SCALE GENOMIC DNA]</scope>
    <source>
        <strain evidence="5">cv. GT1</strain>
        <tissue evidence="4">Leaf</tissue>
    </source>
</reference>
<dbReference type="PANTHER" id="PTHR33499">
    <property type="entry name" value="OS12G0282400 PROTEIN-RELATED"/>
    <property type="match status" value="1"/>
</dbReference>
<dbReference type="Pfam" id="PF13963">
    <property type="entry name" value="Transpos_assoc"/>
    <property type="match status" value="1"/>
</dbReference>
<evidence type="ECO:0000313" key="4">
    <source>
        <dbReference type="EMBL" id="KAF2297980.1"/>
    </source>
</evidence>
<dbReference type="InterPro" id="IPR029480">
    <property type="entry name" value="Transpos_assoc"/>
</dbReference>
<comment type="caution">
    <text evidence="4">The sequence shown here is derived from an EMBL/GenBank/DDBJ whole genome shotgun (WGS) entry which is preliminary data.</text>
</comment>
<evidence type="ECO:0000313" key="5">
    <source>
        <dbReference type="Proteomes" id="UP000467840"/>
    </source>
</evidence>
<feature type="coiled-coil region" evidence="1">
    <location>
        <begin position="486"/>
        <end position="526"/>
    </location>
</feature>
<protein>
    <recommendedName>
        <fullName evidence="3">Transposase-associated domain-containing protein</fullName>
    </recommendedName>
</protein>
<organism evidence="4 5">
    <name type="scientific">Hevea brasiliensis</name>
    <name type="common">Para rubber tree</name>
    <name type="synonym">Siphonia brasiliensis</name>
    <dbReference type="NCBI Taxonomy" id="3981"/>
    <lineage>
        <taxon>Eukaryota</taxon>
        <taxon>Viridiplantae</taxon>
        <taxon>Streptophyta</taxon>
        <taxon>Embryophyta</taxon>
        <taxon>Tracheophyta</taxon>
        <taxon>Spermatophyta</taxon>
        <taxon>Magnoliopsida</taxon>
        <taxon>eudicotyledons</taxon>
        <taxon>Gunneridae</taxon>
        <taxon>Pentapetalae</taxon>
        <taxon>rosids</taxon>
        <taxon>fabids</taxon>
        <taxon>Malpighiales</taxon>
        <taxon>Euphorbiaceae</taxon>
        <taxon>Crotonoideae</taxon>
        <taxon>Micrandreae</taxon>
        <taxon>Hevea</taxon>
    </lineage>
</organism>
<feature type="region of interest" description="Disordered" evidence="2">
    <location>
        <begin position="249"/>
        <end position="288"/>
    </location>
</feature>
<evidence type="ECO:0000259" key="3">
    <source>
        <dbReference type="Pfam" id="PF13963"/>
    </source>
</evidence>
<proteinExistence type="predicted"/>
<feature type="domain" description="Transposase-associated" evidence="3">
    <location>
        <begin position="3"/>
        <end position="50"/>
    </location>
</feature>
<keyword evidence="5" id="KW-1185">Reference proteome</keyword>
<dbReference type="EMBL" id="JAAGAX010000011">
    <property type="protein sequence ID" value="KAF2297980.1"/>
    <property type="molecule type" value="Genomic_DNA"/>
</dbReference>
<name>A0A6A6L955_HEVBR</name>
<sequence length="537" mass="62053">MGIENRKDPRYIHGVKGFLTYTFRHESIEDAIPCPCLKCRNVNYKQKFEVSIVGEEPKGDATTFYHLLREAKEKLHPECELSKLAAIVKLLHMKSFHRWTNRSFDDLLGLLRKLIPNGKQNLPESYSSAQKRSGQPLGRGEYHLLTDDWKQKTHLYILNTCEEVWPYVEKYKGSLPNISNRELMRRYNSEFPNWFFNHDDVCELVDDNKVYQEEENDMQGRPTRPIDNDDDIVDLNRVDVNPEEVMASVSKRKKNNRKMPPGLKSCISSAHGDSSEETLPPSQLENLSDFVTPEDGWRQVSRSNTVCKLTSVNRIVRIQRQSSPTSNIGKKRQLFRANFNHAPPTIIDAPSLSSPPLSIIEESRQSLITNIKNDPVDDYFDVSPESPEKWKKLEEMQKYSSDDERLQHVPEGLTVDTWKEMFKVFANEDFQEEMQRIEKQPTNDNETGPTPDDILKEVFGIRSGYVRGKGLGYKASTRGMACGSRNEELNELRDEVARLNACLKEQEQRNNEIAQLNARLKNKKSAIWSFLKDLRVL</sequence>